<accession>R0KMN5</accession>
<feature type="region of interest" description="Disordered" evidence="1">
    <location>
        <begin position="1"/>
        <end position="54"/>
    </location>
</feature>
<evidence type="ECO:0000256" key="1">
    <source>
        <dbReference type="SAM" id="MobiDB-lite"/>
    </source>
</evidence>
<dbReference type="GeneID" id="19400102"/>
<dbReference type="EMBL" id="KB908493">
    <property type="protein sequence ID" value="EOA90389.1"/>
    <property type="molecule type" value="Genomic_DNA"/>
</dbReference>
<dbReference type="HOGENOM" id="CLU_1579480_0_0_1"/>
<sequence>MATFAPEQPTTPTTYNLQSNTTRSNPDSGASSPIRHTTVVFPRPPLPSPTTHFVSPDKDARNTAVCTTPPLYSSPRPMMMCSRIAQRRHEMWATTCPQCKGNARTGSARMLRAMQAWRPLCQYTSVVLLGLSFSRIPLYTACCEATIVTVWLWAFYFSGLVGRLRKLDV</sequence>
<feature type="transmembrane region" description="Helical" evidence="2">
    <location>
        <begin position="145"/>
        <end position="164"/>
    </location>
</feature>
<reference evidence="3 4" key="2">
    <citation type="journal article" date="2013" name="PLoS Genet.">
        <title>Comparative genome structure, secondary metabolite, and effector coding capacity across Cochliobolus pathogens.</title>
        <authorList>
            <person name="Condon B.J."/>
            <person name="Leng Y."/>
            <person name="Wu D."/>
            <person name="Bushley K.E."/>
            <person name="Ohm R.A."/>
            <person name="Otillar R."/>
            <person name="Martin J."/>
            <person name="Schackwitz W."/>
            <person name="Grimwood J."/>
            <person name="MohdZainudin N."/>
            <person name="Xue C."/>
            <person name="Wang R."/>
            <person name="Manning V.A."/>
            <person name="Dhillon B."/>
            <person name="Tu Z.J."/>
            <person name="Steffenson B.J."/>
            <person name="Salamov A."/>
            <person name="Sun H."/>
            <person name="Lowry S."/>
            <person name="LaButti K."/>
            <person name="Han J."/>
            <person name="Copeland A."/>
            <person name="Lindquist E."/>
            <person name="Barry K."/>
            <person name="Schmutz J."/>
            <person name="Baker S.E."/>
            <person name="Ciuffetti L.M."/>
            <person name="Grigoriev I.V."/>
            <person name="Zhong S."/>
            <person name="Turgeon B.G."/>
        </authorList>
    </citation>
    <scope>NUCLEOTIDE SEQUENCE [LARGE SCALE GENOMIC DNA]</scope>
    <source>
        <strain evidence="4">28A</strain>
    </source>
</reference>
<dbReference type="Proteomes" id="UP000016935">
    <property type="component" value="Unassembled WGS sequence"/>
</dbReference>
<dbReference type="AlphaFoldDB" id="R0KMN5"/>
<evidence type="ECO:0000313" key="4">
    <source>
        <dbReference type="Proteomes" id="UP000016935"/>
    </source>
</evidence>
<keyword evidence="4" id="KW-1185">Reference proteome</keyword>
<feature type="compositionally biased region" description="Polar residues" evidence="1">
    <location>
        <begin position="8"/>
        <end position="35"/>
    </location>
</feature>
<keyword evidence="2" id="KW-1133">Transmembrane helix</keyword>
<name>R0KMN5_EXST2</name>
<dbReference type="RefSeq" id="XP_008022247.1">
    <property type="nucleotide sequence ID" value="XM_008024056.1"/>
</dbReference>
<keyword evidence="2" id="KW-0812">Transmembrane</keyword>
<reference evidence="3 4" key="1">
    <citation type="journal article" date="2012" name="PLoS Pathog.">
        <title>Diverse lifestyles and strategies of plant pathogenesis encoded in the genomes of eighteen Dothideomycetes fungi.</title>
        <authorList>
            <person name="Ohm R.A."/>
            <person name="Feau N."/>
            <person name="Henrissat B."/>
            <person name="Schoch C.L."/>
            <person name="Horwitz B.A."/>
            <person name="Barry K.W."/>
            <person name="Condon B.J."/>
            <person name="Copeland A.C."/>
            <person name="Dhillon B."/>
            <person name="Glaser F."/>
            <person name="Hesse C.N."/>
            <person name="Kosti I."/>
            <person name="LaButti K."/>
            <person name="Lindquist E.A."/>
            <person name="Lucas S."/>
            <person name="Salamov A.A."/>
            <person name="Bradshaw R.E."/>
            <person name="Ciuffetti L."/>
            <person name="Hamelin R.C."/>
            <person name="Kema G.H.J."/>
            <person name="Lawrence C."/>
            <person name="Scott J.A."/>
            <person name="Spatafora J.W."/>
            <person name="Turgeon B.G."/>
            <person name="de Wit P.J.G.M."/>
            <person name="Zhong S."/>
            <person name="Goodwin S.B."/>
            <person name="Grigoriev I.V."/>
        </authorList>
    </citation>
    <scope>NUCLEOTIDE SEQUENCE [LARGE SCALE GENOMIC DNA]</scope>
    <source>
        <strain evidence="4">28A</strain>
    </source>
</reference>
<evidence type="ECO:0000313" key="3">
    <source>
        <dbReference type="EMBL" id="EOA90389.1"/>
    </source>
</evidence>
<gene>
    <name evidence="3" type="ORF">SETTUDRAFT_167263</name>
</gene>
<keyword evidence="2" id="KW-0472">Membrane</keyword>
<evidence type="ECO:0000256" key="2">
    <source>
        <dbReference type="SAM" id="Phobius"/>
    </source>
</evidence>
<protein>
    <submittedName>
        <fullName evidence="3">Uncharacterized protein</fullName>
    </submittedName>
</protein>
<organism evidence="3 4">
    <name type="scientific">Exserohilum turcicum (strain 28A)</name>
    <name type="common">Northern leaf blight fungus</name>
    <name type="synonym">Setosphaeria turcica</name>
    <dbReference type="NCBI Taxonomy" id="671987"/>
    <lineage>
        <taxon>Eukaryota</taxon>
        <taxon>Fungi</taxon>
        <taxon>Dikarya</taxon>
        <taxon>Ascomycota</taxon>
        <taxon>Pezizomycotina</taxon>
        <taxon>Dothideomycetes</taxon>
        <taxon>Pleosporomycetidae</taxon>
        <taxon>Pleosporales</taxon>
        <taxon>Pleosporineae</taxon>
        <taxon>Pleosporaceae</taxon>
        <taxon>Exserohilum</taxon>
    </lineage>
</organism>
<proteinExistence type="predicted"/>